<dbReference type="RefSeq" id="WP_085802007.1">
    <property type="nucleotide sequence ID" value="NZ_FWXB01000020.1"/>
</dbReference>
<accession>A0A1X7BWS9</accession>
<dbReference type="PROSITE" id="PS00622">
    <property type="entry name" value="HTH_LUXR_1"/>
    <property type="match status" value="1"/>
</dbReference>
<reference evidence="5 6" key="1">
    <citation type="submission" date="2017-03" db="EMBL/GenBank/DDBJ databases">
        <authorList>
            <person name="Afonso C.L."/>
            <person name="Miller P.J."/>
            <person name="Scott M.A."/>
            <person name="Spackman E."/>
            <person name="Goraichik I."/>
            <person name="Dimitrov K.M."/>
            <person name="Suarez D.L."/>
            <person name="Swayne D.E."/>
        </authorList>
    </citation>
    <scope>NUCLEOTIDE SEQUENCE [LARGE SCALE GENOMIC DNA]</scope>
    <source>
        <strain evidence="5 6">CECT 7745</strain>
    </source>
</reference>
<dbReference type="InterPro" id="IPR000792">
    <property type="entry name" value="Tscrpt_reg_LuxR_C"/>
</dbReference>
<dbReference type="CDD" id="cd06170">
    <property type="entry name" value="LuxR_C_like"/>
    <property type="match status" value="1"/>
</dbReference>
<feature type="domain" description="HTH luxR-type" evidence="4">
    <location>
        <begin position="211"/>
        <end position="276"/>
    </location>
</feature>
<proteinExistence type="predicted"/>
<dbReference type="OrthoDB" id="343383at2"/>
<dbReference type="SMART" id="SM00421">
    <property type="entry name" value="HTH_LUXR"/>
    <property type="match status" value="1"/>
</dbReference>
<dbReference type="PROSITE" id="PS50043">
    <property type="entry name" value="HTH_LUXR_2"/>
    <property type="match status" value="1"/>
</dbReference>
<dbReference type="AlphaFoldDB" id="A0A1X7BWS9"/>
<dbReference type="GO" id="GO:0003677">
    <property type="term" value="F:DNA binding"/>
    <property type="evidence" value="ECO:0007669"/>
    <property type="project" value="UniProtKB-KW"/>
</dbReference>
<keyword evidence="3" id="KW-0804">Transcription</keyword>
<dbReference type="PANTHER" id="PTHR44688:SF16">
    <property type="entry name" value="DNA-BINDING TRANSCRIPTIONAL ACTIVATOR DEVR_DOSR"/>
    <property type="match status" value="1"/>
</dbReference>
<dbReference type="PANTHER" id="PTHR44688">
    <property type="entry name" value="DNA-BINDING TRANSCRIPTIONAL ACTIVATOR DEVR_DOSR"/>
    <property type="match status" value="1"/>
</dbReference>
<protein>
    <submittedName>
        <fullName evidence="5">Transcriptional regulator MalT</fullName>
    </submittedName>
</protein>
<evidence type="ECO:0000313" key="5">
    <source>
        <dbReference type="EMBL" id="SMC14097.1"/>
    </source>
</evidence>
<gene>
    <name evidence="5" type="ORF">ROA7745_03961</name>
</gene>
<dbReference type="Pfam" id="PF00196">
    <property type="entry name" value="GerE"/>
    <property type="match status" value="1"/>
</dbReference>
<dbReference type="Gene3D" id="1.10.10.10">
    <property type="entry name" value="Winged helix-like DNA-binding domain superfamily/Winged helix DNA-binding domain"/>
    <property type="match status" value="1"/>
</dbReference>
<dbReference type="EMBL" id="FWXB01000020">
    <property type="protein sequence ID" value="SMC14097.1"/>
    <property type="molecule type" value="Genomic_DNA"/>
</dbReference>
<evidence type="ECO:0000256" key="1">
    <source>
        <dbReference type="ARBA" id="ARBA00023015"/>
    </source>
</evidence>
<dbReference type="PRINTS" id="PR00038">
    <property type="entry name" value="HTHLUXR"/>
</dbReference>
<dbReference type="InterPro" id="IPR016032">
    <property type="entry name" value="Sig_transdc_resp-reg_C-effctor"/>
</dbReference>
<dbReference type="Proteomes" id="UP000193224">
    <property type="component" value="Unassembled WGS sequence"/>
</dbReference>
<dbReference type="GO" id="GO:0006355">
    <property type="term" value="P:regulation of DNA-templated transcription"/>
    <property type="evidence" value="ECO:0007669"/>
    <property type="project" value="InterPro"/>
</dbReference>
<organism evidence="5 6">
    <name type="scientific">Roseovarius aestuarii</name>
    <dbReference type="NCBI Taxonomy" id="475083"/>
    <lineage>
        <taxon>Bacteria</taxon>
        <taxon>Pseudomonadati</taxon>
        <taxon>Pseudomonadota</taxon>
        <taxon>Alphaproteobacteria</taxon>
        <taxon>Rhodobacterales</taxon>
        <taxon>Roseobacteraceae</taxon>
        <taxon>Roseovarius</taxon>
    </lineage>
</organism>
<sequence length="277" mass="31141">MKHDTPCASYPAITDRMIVSLIELLGRDSFAADLADILEQQFGHAHFHIFLYREKLAPAALASRPNPIAYARGLENYLNYTYVINPAYRAYRMGKPAGVYMISDFIQNDSQAILDEHDVDVHIEDSEPIGYRTPGWPKNMAEVIVLVNLPNNTVLDFSFLSPLGSRQTLDAKSSLERLFPILNAVVLRQFAVSPNSLDAENTLSGQEDRFHDFGGNVLTVREREIAQLILIGHSSNSISLNLRISLATVKSHRRNIYSKLQISSQAELFSLFLLHLK</sequence>
<evidence type="ECO:0000256" key="3">
    <source>
        <dbReference type="ARBA" id="ARBA00023163"/>
    </source>
</evidence>
<evidence type="ECO:0000259" key="4">
    <source>
        <dbReference type="PROSITE" id="PS50043"/>
    </source>
</evidence>
<dbReference type="SUPFAM" id="SSF46894">
    <property type="entry name" value="C-terminal effector domain of the bipartite response regulators"/>
    <property type="match status" value="1"/>
</dbReference>
<dbReference type="InterPro" id="IPR036388">
    <property type="entry name" value="WH-like_DNA-bd_sf"/>
</dbReference>
<keyword evidence="1" id="KW-0805">Transcription regulation</keyword>
<evidence type="ECO:0000313" key="6">
    <source>
        <dbReference type="Proteomes" id="UP000193224"/>
    </source>
</evidence>
<evidence type="ECO:0000256" key="2">
    <source>
        <dbReference type="ARBA" id="ARBA00023125"/>
    </source>
</evidence>
<keyword evidence="2" id="KW-0238">DNA-binding</keyword>
<name>A0A1X7BWS9_9RHOB</name>
<keyword evidence="6" id="KW-1185">Reference proteome</keyword>